<dbReference type="EMBL" id="CP089276">
    <property type="protein sequence ID" value="USP76579.1"/>
    <property type="molecule type" value="Genomic_DNA"/>
</dbReference>
<gene>
    <name evidence="1" type="ORF">yc1106_03853</name>
</gene>
<dbReference type="AlphaFoldDB" id="A0A9Q8Z800"/>
<proteinExistence type="predicted"/>
<accession>A0A9Q8Z800</accession>
<keyword evidence="2" id="KW-1185">Reference proteome</keyword>
<dbReference type="Proteomes" id="UP001056012">
    <property type="component" value="Chromosome 3"/>
</dbReference>
<sequence length="173" mass="19328">MPVLEVTQLPVRAKLHTGSQFYNCTDDPALIYILGIWPSLEAHVEFLASPSRDDILGPQEGLLQFGWTVHVDMGGMSSLPLDAPILAIERIRVSEECTQAFDQAAERHAQELRGSHPFKVAYGWRCDAGPKNQEALIFSGWQIAQAHVNFPVQGSEKGRYEVVQTTYARNLEH</sequence>
<evidence type="ECO:0000313" key="2">
    <source>
        <dbReference type="Proteomes" id="UP001056012"/>
    </source>
</evidence>
<organism evidence="1 2">
    <name type="scientific">Curvularia clavata</name>
    <dbReference type="NCBI Taxonomy" id="95742"/>
    <lineage>
        <taxon>Eukaryota</taxon>
        <taxon>Fungi</taxon>
        <taxon>Dikarya</taxon>
        <taxon>Ascomycota</taxon>
        <taxon>Pezizomycotina</taxon>
        <taxon>Dothideomycetes</taxon>
        <taxon>Pleosporomycetidae</taxon>
        <taxon>Pleosporales</taxon>
        <taxon>Pleosporineae</taxon>
        <taxon>Pleosporaceae</taxon>
        <taxon>Curvularia</taxon>
    </lineage>
</organism>
<name>A0A9Q8Z800_CURCL</name>
<dbReference type="VEuPathDB" id="FungiDB:yc1106_03853"/>
<dbReference type="OrthoDB" id="3542212at2759"/>
<reference evidence="1" key="1">
    <citation type="submission" date="2021-12" db="EMBL/GenBank/DDBJ databases">
        <title>Curvularia clavata genome.</title>
        <authorList>
            <person name="Cao Y."/>
        </authorList>
    </citation>
    <scope>NUCLEOTIDE SEQUENCE</scope>
    <source>
        <strain evidence="1">Yc1106</strain>
    </source>
</reference>
<dbReference type="PANTHER" id="PTHR42052:SF1">
    <property type="entry name" value="ABM DOMAIN-CONTAINING PROTEIN"/>
    <property type="match status" value="1"/>
</dbReference>
<evidence type="ECO:0000313" key="1">
    <source>
        <dbReference type="EMBL" id="USP76579.1"/>
    </source>
</evidence>
<protein>
    <submittedName>
        <fullName evidence="1">Uncharacterized protein</fullName>
    </submittedName>
</protein>
<dbReference type="PANTHER" id="PTHR42052">
    <property type="entry name" value="ABM DOMAIN-CONTAINING PROTEIN"/>
    <property type="match status" value="1"/>
</dbReference>